<organism evidence="1 2">
    <name type="scientific">Sulfolobus islandicus rod-shaped virus 9</name>
    <dbReference type="NCBI Taxonomy" id="1983552"/>
    <lineage>
        <taxon>Viruses</taxon>
        <taxon>Adnaviria</taxon>
        <taxon>Zilligvirae</taxon>
        <taxon>Taleaviricota</taxon>
        <taxon>Tokiviricetes</taxon>
        <taxon>Ligamenvirales</taxon>
        <taxon>Rudiviridae</taxon>
        <taxon>Usarudivirus</taxon>
        <taxon>Usarudivirus aestus</taxon>
        <taxon>Usarudivirus SIRV9</taxon>
    </lineage>
</organism>
<dbReference type="OrthoDB" id="17527at10239"/>
<dbReference type="EMBL" id="KY744228">
    <property type="protein sequence ID" value="ARQ96400.1"/>
    <property type="molecule type" value="Genomic_DNA"/>
</dbReference>
<keyword evidence="2" id="KW-1185">Reference proteome</keyword>
<dbReference type="Proteomes" id="UP000202761">
    <property type="component" value="Segment"/>
</dbReference>
<reference evidence="1 2" key="1">
    <citation type="journal article" date="2017" name="Viruses">
        <title>Differentiation and structure in Sulfolobus islandicus rod-shaped virus populations.</title>
        <authorList>
            <person name="Bautista M.A."/>
            <person name="Black J.A."/>
            <person name="Youngblut N.D."/>
            <person name="Whitaker R.J."/>
        </authorList>
    </citation>
    <scope>NUCLEOTIDE SEQUENCE [LARGE SCALE GENOMIC DNA]</scope>
</reference>
<evidence type="ECO:0000313" key="1">
    <source>
        <dbReference type="EMBL" id="ARQ96400.1"/>
    </source>
</evidence>
<sequence length="240" mass="27752">MSQVEDQKKYEVKILKQIIHLPIVFMLKHSNGQVTKISLISNHYVNCSKYISRSGLTFNGCFKYDGNQLDETKGIYYTPAPSIISVYRRNKITRSLDDMKNFILKQIELSNLNSKKLLINYTNYAIEIYDYFIKGQLYEFHLTYNQGNLEIYEVPSPNSELNLSLNHVNSLTIYNHEIQFSNTVLATDLFSTPGTTFLVYLQNSTTFVMKSADHGENSVMLSGNKYYLITHPRPRKNKAD</sequence>
<proteinExistence type="predicted"/>
<evidence type="ECO:0000313" key="2">
    <source>
        <dbReference type="Proteomes" id="UP000202761"/>
    </source>
</evidence>
<dbReference type="GeneID" id="32878431"/>
<dbReference type="RefSeq" id="YP_009362604.1">
    <property type="nucleotide sequence ID" value="NC_034620.1"/>
</dbReference>
<name>A0A1X9SJK2_9VIRU</name>
<accession>A0A1X9SJK2</accession>
<dbReference type="KEGG" id="vg:32878431"/>
<protein>
    <submittedName>
        <fullName evidence="1">Uncharacterized protein</fullName>
    </submittedName>
</protein>